<dbReference type="RefSeq" id="WP_169467874.1">
    <property type="nucleotide sequence ID" value="NZ_JABBGG010000009.1"/>
</dbReference>
<evidence type="ECO:0000313" key="4">
    <source>
        <dbReference type="Proteomes" id="UP000583752"/>
    </source>
</evidence>
<feature type="domain" description="Ice-binding protein C-terminal" evidence="2">
    <location>
        <begin position="213"/>
        <end position="235"/>
    </location>
</feature>
<sequence>MMKKSRIVLLKFLAIAGSIVAASSSQASLVPAGLVSLSGTGIGAVSTILTIHDNDGTEAGEVHWTPGGDVATGNVVGPNVQTKTQLFGDVGIDNAADIRIIFNASEPSGGSISLDDLVLNIFAPDGTILFTSGAFSPIFFPDTQPGTGKSGFAFELDLLQAALAEPHVSALNRIGLSAATSMAQGGLETFFILRSTTVPPCNPEIEVCGPQEIPEPGTLTLLGIGLIGAGALRRRRRKA</sequence>
<keyword evidence="4" id="KW-1185">Reference proteome</keyword>
<proteinExistence type="predicted"/>
<comment type="caution">
    <text evidence="3">The sequence shown here is derived from an EMBL/GenBank/DDBJ whole genome shotgun (WGS) entry which is preliminary data.</text>
</comment>
<dbReference type="Proteomes" id="UP000583752">
    <property type="component" value="Unassembled WGS sequence"/>
</dbReference>
<gene>
    <name evidence="3" type="ORF">HHL21_16660</name>
</gene>
<reference evidence="3 4" key="1">
    <citation type="submission" date="2020-04" db="EMBL/GenBank/DDBJ databases">
        <title>Massilia sp. RP-1-19 isolated from soil.</title>
        <authorList>
            <person name="Dahal R.H."/>
        </authorList>
    </citation>
    <scope>NUCLEOTIDE SEQUENCE [LARGE SCALE GENOMIC DNA]</scope>
    <source>
        <strain evidence="3 4">RP-1-19</strain>
    </source>
</reference>
<feature type="signal peptide" evidence="1">
    <location>
        <begin position="1"/>
        <end position="27"/>
    </location>
</feature>
<accession>A0A848HRE7</accession>
<dbReference type="InterPro" id="IPR013424">
    <property type="entry name" value="Ice-binding_C"/>
</dbReference>
<protein>
    <submittedName>
        <fullName evidence="3">PEP-CTERM sorting domain-containing protein</fullName>
    </submittedName>
</protein>
<name>A0A848HRE7_9BURK</name>
<organism evidence="3 4">
    <name type="scientific">Massilia polaris</name>
    <dbReference type="NCBI Taxonomy" id="2728846"/>
    <lineage>
        <taxon>Bacteria</taxon>
        <taxon>Pseudomonadati</taxon>
        <taxon>Pseudomonadota</taxon>
        <taxon>Betaproteobacteria</taxon>
        <taxon>Burkholderiales</taxon>
        <taxon>Oxalobacteraceae</taxon>
        <taxon>Telluria group</taxon>
        <taxon>Massilia</taxon>
    </lineage>
</organism>
<feature type="chain" id="PRO_5032566029" evidence="1">
    <location>
        <begin position="28"/>
        <end position="239"/>
    </location>
</feature>
<evidence type="ECO:0000313" key="3">
    <source>
        <dbReference type="EMBL" id="NML62679.1"/>
    </source>
</evidence>
<dbReference type="AlphaFoldDB" id="A0A848HRE7"/>
<evidence type="ECO:0000256" key="1">
    <source>
        <dbReference type="SAM" id="SignalP"/>
    </source>
</evidence>
<dbReference type="NCBIfam" id="TIGR02595">
    <property type="entry name" value="PEP_CTERM"/>
    <property type="match status" value="1"/>
</dbReference>
<dbReference type="Pfam" id="PF07589">
    <property type="entry name" value="PEP-CTERM"/>
    <property type="match status" value="1"/>
</dbReference>
<keyword evidence="1" id="KW-0732">Signal</keyword>
<evidence type="ECO:0000259" key="2">
    <source>
        <dbReference type="Pfam" id="PF07589"/>
    </source>
</evidence>
<dbReference type="EMBL" id="JABBGG010000009">
    <property type="protein sequence ID" value="NML62679.1"/>
    <property type="molecule type" value="Genomic_DNA"/>
</dbReference>